<feature type="transmembrane region" description="Helical" evidence="1">
    <location>
        <begin position="25"/>
        <end position="42"/>
    </location>
</feature>
<gene>
    <name evidence="2" type="ORF">SAMN05216201_101278</name>
</gene>
<organism evidence="2 3">
    <name type="scientific">Pseudomonas linyingensis</name>
    <dbReference type="NCBI Taxonomy" id="915471"/>
    <lineage>
        <taxon>Bacteria</taxon>
        <taxon>Pseudomonadati</taxon>
        <taxon>Pseudomonadota</taxon>
        <taxon>Gammaproteobacteria</taxon>
        <taxon>Pseudomonadales</taxon>
        <taxon>Pseudomonadaceae</taxon>
        <taxon>Pseudomonas</taxon>
    </lineage>
</organism>
<evidence type="ECO:0000313" key="2">
    <source>
        <dbReference type="EMBL" id="SEI62792.1"/>
    </source>
</evidence>
<dbReference type="RefSeq" id="WP_090305733.1">
    <property type="nucleotide sequence ID" value="NZ_FNZE01000001.1"/>
</dbReference>
<name>A0A1H6SH82_9PSED</name>
<keyword evidence="1" id="KW-0812">Transmembrane</keyword>
<evidence type="ECO:0000313" key="3">
    <source>
        <dbReference type="Proteomes" id="UP000242930"/>
    </source>
</evidence>
<dbReference type="STRING" id="915471.SAMN05216201_101278"/>
<proteinExistence type="predicted"/>
<sequence>MLIGALLTFTWLVLLVRYPSRALAISLAALLGLGLVALWVIWQDSREQRRLDHLELSLALDASCPGDRPLRAQLRNGSDAVLHELRWQVGAYQPGDSINLAAHQRYDSPHYRVPQNLLPGSAWQECLPLPPLRPGYRANSLEFRAERLRGRFDE</sequence>
<accession>A0A1H6SH82</accession>
<dbReference type="EMBL" id="FNZE01000001">
    <property type="protein sequence ID" value="SEI62792.1"/>
    <property type="molecule type" value="Genomic_DNA"/>
</dbReference>
<evidence type="ECO:0008006" key="4">
    <source>
        <dbReference type="Google" id="ProtNLM"/>
    </source>
</evidence>
<dbReference type="AlphaFoldDB" id="A0A1H6SH82"/>
<reference evidence="3" key="1">
    <citation type="submission" date="2016-10" db="EMBL/GenBank/DDBJ databases">
        <authorList>
            <person name="Varghese N."/>
            <person name="Submissions S."/>
        </authorList>
    </citation>
    <scope>NUCLEOTIDE SEQUENCE [LARGE SCALE GENOMIC DNA]</scope>
    <source>
        <strain evidence="3">LMG 25967</strain>
    </source>
</reference>
<protein>
    <recommendedName>
        <fullName evidence="4">Multidrug transporter</fullName>
    </recommendedName>
</protein>
<keyword evidence="1" id="KW-0472">Membrane</keyword>
<dbReference type="Proteomes" id="UP000242930">
    <property type="component" value="Unassembled WGS sequence"/>
</dbReference>
<keyword evidence="3" id="KW-1185">Reference proteome</keyword>
<keyword evidence="1" id="KW-1133">Transmembrane helix</keyword>
<evidence type="ECO:0000256" key="1">
    <source>
        <dbReference type="SAM" id="Phobius"/>
    </source>
</evidence>